<evidence type="ECO:0000313" key="1">
    <source>
        <dbReference type="EMBL" id="KAK9984519.1"/>
    </source>
</evidence>
<protein>
    <recommendedName>
        <fullName evidence="3">Transmembrane protein</fullName>
    </recommendedName>
</protein>
<comment type="caution">
    <text evidence="1">The sequence shown here is derived from an EMBL/GenBank/DDBJ whole genome shotgun (WGS) entry which is preliminary data.</text>
</comment>
<dbReference type="EMBL" id="JAZDWU010000012">
    <property type="protein sequence ID" value="KAK9984519.1"/>
    <property type="molecule type" value="Genomic_DNA"/>
</dbReference>
<evidence type="ECO:0008006" key="3">
    <source>
        <dbReference type="Google" id="ProtNLM"/>
    </source>
</evidence>
<organism evidence="1 2">
    <name type="scientific">Lithocarpus litseifolius</name>
    <dbReference type="NCBI Taxonomy" id="425828"/>
    <lineage>
        <taxon>Eukaryota</taxon>
        <taxon>Viridiplantae</taxon>
        <taxon>Streptophyta</taxon>
        <taxon>Embryophyta</taxon>
        <taxon>Tracheophyta</taxon>
        <taxon>Spermatophyta</taxon>
        <taxon>Magnoliopsida</taxon>
        <taxon>eudicotyledons</taxon>
        <taxon>Gunneridae</taxon>
        <taxon>Pentapetalae</taxon>
        <taxon>rosids</taxon>
        <taxon>fabids</taxon>
        <taxon>Fagales</taxon>
        <taxon>Fagaceae</taxon>
        <taxon>Lithocarpus</taxon>
    </lineage>
</organism>
<accession>A0AAW2BEW3</accession>
<evidence type="ECO:0000313" key="2">
    <source>
        <dbReference type="Proteomes" id="UP001459277"/>
    </source>
</evidence>
<keyword evidence="2" id="KW-1185">Reference proteome</keyword>
<gene>
    <name evidence="1" type="ORF">SO802_034044</name>
</gene>
<sequence>MKLFEFGGGIGVEQWTSAIGVEQWTSTSMVEPWRFMVVAVGGCCDGGGGGYGLGRIWVVWIRFGGVWMVECG</sequence>
<proteinExistence type="predicted"/>
<reference evidence="1 2" key="1">
    <citation type="submission" date="2024-01" db="EMBL/GenBank/DDBJ databases">
        <title>A telomere-to-telomere, gap-free genome of sweet tea (Lithocarpus litseifolius).</title>
        <authorList>
            <person name="Zhou J."/>
        </authorList>
    </citation>
    <scope>NUCLEOTIDE SEQUENCE [LARGE SCALE GENOMIC DNA]</scope>
    <source>
        <strain evidence="1">Zhou-2022a</strain>
        <tissue evidence="1">Leaf</tissue>
    </source>
</reference>
<dbReference type="AlphaFoldDB" id="A0AAW2BEW3"/>
<dbReference type="Proteomes" id="UP001459277">
    <property type="component" value="Unassembled WGS sequence"/>
</dbReference>
<name>A0AAW2BEW3_9ROSI</name>